<accession>A0A1N6G658</accession>
<evidence type="ECO:0000313" key="2">
    <source>
        <dbReference type="Proteomes" id="UP000185003"/>
    </source>
</evidence>
<protein>
    <submittedName>
        <fullName evidence="1">Uncharacterized protein</fullName>
    </submittedName>
</protein>
<dbReference type="EMBL" id="FSRA01000001">
    <property type="protein sequence ID" value="SIO03008.1"/>
    <property type="molecule type" value="Genomic_DNA"/>
</dbReference>
<dbReference type="STRING" id="536979.SAMN04488055_2601"/>
<organism evidence="1 2">
    <name type="scientific">Chitinophaga niabensis</name>
    <dbReference type="NCBI Taxonomy" id="536979"/>
    <lineage>
        <taxon>Bacteria</taxon>
        <taxon>Pseudomonadati</taxon>
        <taxon>Bacteroidota</taxon>
        <taxon>Chitinophagia</taxon>
        <taxon>Chitinophagales</taxon>
        <taxon>Chitinophagaceae</taxon>
        <taxon>Chitinophaga</taxon>
    </lineage>
</organism>
<gene>
    <name evidence="1" type="ORF">SAMN04488055_2601</name>
</gene>
<sequence length="87" mass="10222">MAIKIVKFSKVFSIEQHQVAFEFNPMNAKDQQLYQVYFNYGPKRVRFHMQINSEGQFVITDKNRCPDKCNALESEFSQAILESIRLS</sequence>
<dbReference type="OrthoDB" id="678485at2"/>
<dbReference type="AlphaFoldDB" id="A0A1N6G658"/>
<reference evidence="2" key="1">
    <citation type="submission" date="2016-11" db="EMBL/GenBank/DDBJ databases">
        <authorList>
            <person name="Varghese N."/>
            <person name="Submissions S."/>
        </authorList>
    </citation>
    <scope>NUCLEOTIDE SEQUENCE [LARGE SCALE GENOMIC DNA]</scope>
    <source>
        <strain evidence="2">DSM 24787</strain>
    </source>
</reference>
<dbReference type="Proteomes" id="UP000185003">
    <property type="component" value="Unassembled WGS sequence"/>
</dbReference>
<keyword evidence="2" id="KW-1185">Reference proteome</keyword>
<dbReference type="RefSeq" id="WP_074239645.1">
    <property type="nucleotide sequence ID" value="NZ_FSRA01000001.1"/>
</dbReference>
<proteinExistence type="predicted"/>
<evidence type="ECO:0000313" key="1">
    <source>
        <dbReference type="EMBL" id="SIO03008.1"/>
    </source>
</evidence>
<name>A0A1N6G658_9BACT</name>